<reference evidence="1" key="2">
    <citation type="submission" date="2023-05" db="EMBL/GenBank/DDBJ databases">
        <authorList>
            <person name="Fouks B."/>
        </authorList>
    </citation>
    <scope>NUCLEOTIDE SEQUENCE</scope>
    <source>
        <strain evidence="1">Stay&amp;Tobe</strain>
        <tissue evidence="1">Testes</tissue>
    </source>
</reference>
<name>A0AAD8EN33_DIPPU</name>
<sequence>YRVLKQILMLPWYCVSKLVKLCLRNIMRALLFILGGFAQMHNLRCFMCSEVCLMASMLILDESLDTKKSKLVQGLRVLMQLEIQRPRLLSPKNKQERPVNRTRRNYPSNWRLSNLFS</sequence>
<gene>
    <name evidence="1" type="ORF">L9F63_013193</name>
</gene>
<comment type="caution">
    <text evidence="1">The sequence shown here is derived from an EMBL/GenBank/DDBJ whole genome shotgun (WGS) entry which is preliminary data.</text>
</comment>
<dbReference type="AlphaFoldDB" id="A0AAD8EN33"/>
<dbReference type="EMBL" id="JASPKZ010002325">
    <property type="protein sequence ID" value="KAJ9595617.1"/>
    <property type="molecule type" value="Genomic_DNA"/>
</dbReference>
<reference evidence="1" key="1">
    <citation type="journal article" date="2023" name="IScience">
        <title>Live-bearing cockroach genome reveals convergent evolutionary mechanisms linked to viviparity in insects and beyond.</title>
        <authorList>
            <person name="Fouks B."/>
            <person name="Harrison M.C."/>
            <person name="Mikhailova A.A."/>
            <person name="Marchal E."/>
            <person name="English S."/>
            <person name="Carruthers M."/>
            <person name="Jennings E.C."/>
            <person name="Chiamaka E.L."/>
            <person name="Frigard R.A."/>
            <person name="Pippel M."/>
            <person name="Attardo G.M."/>
            <person name="Benoit J.B."/>
            <person name="Bornberg-Bauer E."/>
            <person name="Tobe S.S."/>
        </authorList>
    </citation>
    <scope>NUCLEOTIDE SEQUENCE</scope>
    <source>
        <strain evidence="1">Stay&amp;Tobe</strain>
    </source>
</reference>
<keyword evidence="2" id="KW-1185">Reference proteome</keyword>
<proteinExistence type="predicted"/>
<feature type="non-terminal residue" evidence="1">
    <location>
        <position position="117"/>
    </location>
</feature>
<feature type="non-terminal residue" evidence="1">
    <location>
        <position position="1"/>
    </location>
</feature>
<protein>
    <submittedName>
        <fullName evidence="1">Uncharacterized protein</fullName>
    </submittedName>
</protein>
<organism evidence="1 2">
    <name type="scientific">Diploptera punctata</name>
    <name type="common">Pacific beetle cockroach</name>
    <dbReference type="NCBI Taxonomy" id="6984"/>
    <lineage>
        <taxon>Eukaryota</taxon>
        <taxon>Metazoa</taxon>
        <taxon>Ecdysozoa</taxon>
        <taxon>Arthropoda</taxon>
        <taxon>Hexapoda</taxon>
        <taxon>Insecta</taxon>
        <taxon>Pterygota</taxon>
        <taxon>Neoptera</taxon>
        <taxon>Polyneoptera</taxon>
        <taxon>Dictyoptera</taxon>
        <taxon>Blattodea</taxon>
        <taxon>Blaberoidea</taxon>
        <taxon>Blaberidae</taxon>
        <taxon>Diplopterinae</taxon>
        <taxon>Diploptera</taxon>
    </lineage>
</organism>
<evidence type="ECO:0000313" key="1">
    <source>
        <dbReference type="EMBL" id="KAJ9595617.1"/>
    </source>
</evidence>
<evidence type="ECO:0000313" key="2">
    <source>
        <dbReference type="Proteomes" id="UP001233999"/>
    </source>
</evidence>
<accession>A0AAD8EN33</accession>
<dbReference type="Proteomes" id="UP001233999">
    <property type="component" value="Unassembled WGS sequence"/>
</dbReference>